<name>A0A369PYV2_9SPHI</name>
<dbReference type="AlphaFoldDB" id="A0A369PYV2"/>
<sequence>MIVWNDLLFFGNRPLRYVLNRKGAPWCAFRDPAGIRTFGGNARLCYYIVDFQKWVTDMVTIFFVLI</sequence>
<gene>
    <name evidence="1" type="ORF">DU508_16975</name>
</gene>
<comment type="caution">
    <text evidence="1">The sequence shown here is derived from an EMBL/GenBank/DDBJ whole genome shotgun (WGS) entry which is preliminary data.</text>
</comment>
<protein>
    <submittedName>
        <fullName evidence="1">Uncharacterized protein</fullName>
    </submittedName>
</protein>
<dbReference type="EMBL" id="QPKV01000007">
    <property type="protein sequence ID" value="RDC55268.1"/>
    <property type="molecule type" value="Genomic_DNA"/>
</dbReference>
<proteinExistence type="predicted"/>
<evidence type="ECO:0000313" key="2">
    <source>
        <dbReference type="Proteomes" id="UP000253961"/>
    </source>
</evidence>
<organism evidence="1 2">
    <name type="scientific">Pedobacter chinensis</name>
    <dbReference type="NCBI Taxonomy" id="2282421"/>
    <lineage>
        <taxon>Bacteria</taxon>
        <taxon>Pseudomonadati</taxon>
        <taxon>Bacteroidota</taxon>
        <taxon>Sphingobacteriia</taxon>
        <taxon>Sphingobacteriales</taxon>
        <taxon>Sphingobacteriaceae</taxon>
        <taxon>Pedobacter</taxon>
    </lineage>
</organism>
<keyword evidence="2" id="KW-1185">Reference proteome</keyword>
<reference evidence="1 2" key="1">
    <citation type="submission" date="2018-07" db="EMBL/GenBank/DDBJ databases">
        <title>Pedobacter sp. nov., isolated from soil.</title>
        <authorList>
            <person name="Zhou L.Y."/>
            <person name="Du Z.J."/>
        </authorList>
    </citation>
    <scope>NUCLEOTIDE SEQUENCE [LARGE SCALE GENOMIC DNA]</scope>
    <source>
        <strain evidence="1 2">JDX94</strain>
    </source>
</reference>
<evidence type="ECO:0000313" key="1">
    <source>
        <dbReference type="EMBL" id="RDC55268.1"/>
    </source>
</evidence>
<accession>A0A369PYV2</accession>
<dbReference type="Proteomes" id="UP000253961">
    <property type="component" value="Unassembled WGS sequence"/>
</dbReference>